<dbReference type="EMBL" id="HAEH01022383">
    <property type="protein sequence ID" value="SBS13871.1"/>
    <property type="molecule type" value="Transcribed_RNA"/>
</dbReference>
<evidence type="ECO:0000256" key="7">
    <source>
        <dbReference type="ARBA" id="ARBA00023069"/>
    </source>
</evidence>
<feature type="compositionally biased region" description="Basic and acidic residues" evidence="13">
    <location>
        <begin position="182"/>
        <end position="192"/>
    </location>
</feature>
<evidence type="ECO:0000256" key="9">
    <source>
        <dbReference type="ARBA" id="ARBA00023273"/>
    </source>
</evidence>
<accession>A0A1A8S6I1</accession>
<evidence type="ECO:0000256" key="13">
    <source>
        <dbReference type="SAM" id="MobiDB-lite"/>
    </source>
</evidence>
<feature type="compositionally biased region" description="Basic and acidic residues" evidence="13">
    <location>
        <begin position="224"/>
        <end position="241"/>
    </location>
</feature>
<evidence type="ECO:0000256" key="5">
    <source>
        <dbReference type="ARBA" id="ARBA00022794"/>
    </source>
</evidence>
<dbReference type="PANTHER" id="PTHR21501">
    <property type="entry name" value="PROTEIN FAM-161"/>
    <property type="match status" value="1"/>
</dbReference>
<keyword evidence="6 12" id="KW-0175">Coiled coil</keyword>
<dbReference type="AlphaFoldDB" id="A0A1A8S6I1"/>
<dbReference type="GO" id="GO:0044782">
    <property type="term" value="P:cilium organization"/>
    <property type="evidence" value="ECO:0007669"/>
    <property type="project" value="TreeGrafter"/>
</dbReference>
<keyword evidence="4" id="KW-0963">Cytoplasm</keyword>
<evidence type="ECO:0000256" key="12">
    <source>
        <dbReference type="SAM" id="Coils"/>
    </source>
</evidence>
<feature type="region of interest" description="Disordered" evidence="13">
    <location>
        <begin position="174"/>
        <end position="241"/>
    </location>
</feature>
<gene>
    <name evidence="14" type="primary">FAM161A</name>
</gene>
<dbReference type="PANTHER" id="PTHR21501:SF3">
    <property type="entry name" value="PROTEIN FAM161A"/>
    <property type="match status" value="1"/>
</dbReference>
<comment type="subcellular location">
    <subcellularLocation>
        <location evidence="2">Cytoplasm</location>
        <location evidence="2">Cytoskeleton</location>
        <location evidence="2">Cilium basal body</location>
    </subcellularLocation>
    <subcellularLocation>
        <location evidence="1">Cytoplasm</location>
        <location evidence="1">Cytoskeleton</location>
        <location evidence="1">Microtubule organizing center</location>
        <location evidence="1">Centrosome</location>
        <location evidence="1">Centriole</location>
    </subcellularLocation>
</comment>
<dbReference type="GO" id="GO:0005814">
    <property type="term" value="C:centriole"/>
    <property type="evidence" value="ECO:0007669"/>
    <property type="project" value="UniProtKB-SubCell"/>
</dbReference>
<feature type="coiled-coil region" evidence="12">
    <location>
        <begin position="427"/>
        <end position="458"/>
    </location>
</feature>
<evidence type="ECO:0000256" key="8">
    <source>
        <dbReference type="ARBA" id="ARBA00023212"/>
    </source>
</evidence>
<dbReference type="InterPro" id="IPR019579">
    <property type="entry name" value="FAM161A/B"/>
</dbReference>
<feature type="region of interest" description="Disordered" evidence="13">
    <location>
        <begin position="556"/>
        <end position="657"/>
    </location>
</feature>
<keyword evidence="9" id="KW-0966">Cell projection</keyword>
<dbReference type="GO" id="GO:0005929">
    <property type="term" value="C:cilium"/>
    <property type="evidence" value="ECO:0007669"/>
    <property type="project" value="TreeGrafter"/>
</dbReference>
<evidence type="ECO:0000256" key="1">
    <source>
        <dbReference type="ARBA" id="ARBA00004114"/>
    </source>
</evidence>
<evidence type="ECO:0000256" key="10">
    <source>
        <dbReference type="ARBA" id="ARBA00037165"/>
    </source>
</evidence>
<feature type="region of interest" description="Disordered" evidence="13">
    <location>
        <begin position="1"/>
        <end position="41"/>
    </location>
</feature>
<dbReference type="InterPro" id="IPR051655">
    <property type="entry name" value="FAM161"/>
</dbReference>
<feature type="region of interest" description="Disordered" evidence="13">
    <location>
        <begin position="262"/>
        <end position="306"/>
    </location>
</feature>
<feature type="compositionally biased region" description="Basic and acidic residues" evidence="13">
    <location>
        <begin position="636"/>
        <end position="657"/>
    </location>
</feature>
<feature type="compositionally biased region" description="Basic and acidic residues" evidence="13">
    <location>
        <begin position="594"/>
        <end position="604"/>
    </location>
</feature>
<keyword evidence="8" id="KW-0206">Cytoskeleton</keyword>
<evidence type="ECO:0000256" key="6">
    <source>
        <dbReference type="ARBA" id="ARBA00023054"/>
    </source>
</evidence>
<reference evidence="14" key="1">
    <citation type="submission" date="2016-05" db="EMBL/GenBank/DDBJ databases">
        <authorList>
            <person name="Lavstsen T."/>
            <person name="Jespersen J.S."/>
        </authorList>
    </citation>
    <scope>NUCLEOTIDE SEQUENCE</scope>
    <source>
        <tissue evidence="14">Brain</tissue>
    </source>
</reference>
<feature type="compositionally biased region" description="Polar residues" evidence="13">
    <location>
        <begin position="560"/>
        <end position="570"/>
    </location>
</feature>
<evidence type="ECO:0000313" key="14">
    <source>
        <dbReference type="EMBL" id="SBS13871.1"/>
    </source>
</evidence>
<feature type="compositionally biased region" description="Basic and acidic residues" evidence="13">
    <location>
        <begin position="275"/>
        <end position="286"/>
    </location>
</feature>
<evidence type="ECO:0000256" key="11">
    <source>
        <dbReference type="ARBA" id="ARBA00039949"/>
    </source>
</evidence>
<comment type="similarity">
    <text evidence="3">Belongs to the FAM161 family.</text>
</comment>
<evidence type="ECO:0000256" key="4">
    <source>
        <dbReference type="ARBA" id="ARBA00022490"/>
    </source>
</evidence>
<keyword evidence="5" id="KW-0970">Cilium biogenesis/degradation</keyword>
<comment type="function">
    <text evidence="10">Involved in ciliogenesis.</text>
</comment>
<organism evidence="14">
    <name type="scientific">Nothobranchius rachovii</name>
    <name type="common">bluefin notho</name>
    <dbReference type="NCBI Taxonomy" id="451742"/>
    <lineage>
        <taxon>Eukaryota</taxon>
        <taxon>Metazoa</taxon>
        <taxon>Chordata</taxon>
        <taxon>Craniata</taxon>
        <taxon>Vertebrata</taxon>
        <taxon>Euteleostomi</taxon>
        <taxon>Actinopterygii</taxon>
        <taxon>Neopterygii</taxon>
        <taxon>Teleostei</taxon>
        <taxon>Neoteleostei</taxon>
        <taxon>Acanthomorphata</taxon>
        <taxon>Ovalentaria</taxon>
        <taxon>Atherinomorphae</taxon>
        <taxon>Cyprinodontiformes</taxon>
        <taxon>Nothobranchiidae</taxon>
        <taxon>Nothobranchius</taxon>
    </lineage>
</organism>
<evidence type="ECO:0000256" key="2">
    <source>
        <dbReference type="ARBA" id="ARBA00004120"/>
    </source>
</evidence>
<name>A0A1A8S6I1_9TELE</name>
<sequence>MANSHRRNVLVTSCLKTPVDPNTKAPLASYERGRASASGRLDNRDYEKELEYQDSESDFCEEDCVGKTSPHMRNGYTRGRPDLSEIFFSNEEYYSKLEELKKTHLSTMAKIAKQAAEKRYIEALHGSDVTEDFLSSKVGKSASDCKASVSSDSKQSNQEDADYKPVRYRKIFLDDEDIDDPAESKGRKKEESDMASLNQDDEDHSPDDYHGIDCSYSDGSFSEDVEKYSDNSEHEADVRQQKMKEEQLYRSIKIQMRAQEMLNSASLPPSMLTRRPSERKKTKDDSTAAEAARQPQINKEVPDFKASHKRFQKQLERRKEVKPITACEPFQLKTSQISCHRERILADIEKDRSSPRMLRWPYISPGSARTPSSSLCSSLSGSMELLPAKATDATKKRHEANCFLADQYTLFLLKSTPLNLPLPTTTIISLSRKVLEQRKKAEEEEQRWRDKQKQREKKLQRVVLKRAQANDPHQALSQIYQGKLKEFRKQDLQRKKEYKQEIRNMCERVKGRPLLLEQVAQRIAKQAAEKRYIEALHGSDVTEDFLSSKVGKSASDCKASVSSDSKQSNQEDADYKPVRYRKIFLDDEDIDDPAESKGRKKEESDMASLNQDDEDHSPDDYHGIDCSYSDGSFSEDVEKYSDNSEHEADVRQQKVGE</sequence>
<protein>
    <recommendedName>
        <fullName evidence="11">Protein FAM161A</fullName>
    </recommendedName>
</protein>
<evidence type="ECO:0000256" key="3">
    <source>
        <dbReference type="ARBA" id="ARBA00006663"/>
    </source>
</evidence>
<reference evidence="14" key="2">
    <citation type="submission" date="2016-06" db="EMBL/GenBank/DDBJ databases">
        <title>The genome of a short-lived fish provides insights into sex chromosome evolution and the genetic control of aging.</title>
        <authorList>
            <person name="Reichwald K."/>
            <person name="Felder M."/>
            <person name="Petzold A."/>
            <person name="Koch P."/>
            <person name="Groth M."/>
            <person name="Platzer M."/>
        </authorList>
    </citation>
    <scope>NUCLEOTIDE SEQUENCE</scope>
    <source>
        <tissue evidence="14">Brain</tissue>
    </source>
</reference>
<proteinExistence type="inferred from homology"/>
<keyword evidence="7" id="KW-0969">Cilium</keyword>
<dbReference type="Pfam" id="PF10595">
    <property type="entry name" value="FAM161A_B"/>
    <property type="match status" value="1"/>
</dbReference>